<dbReference type="Pfam" id="PF02737">
    <property type="entry name" value="3HCDH_N"/>
    <property type="match status" value="1"/>
</dbReference>
<dbReference type="OrthoDB" id="9771883at2"/>
<comment type="pathway">
    <text evidence="2">Lipid metabolism; fatty acid beta-oxidation.</text>
</comment>
<dbReference type="PANTHER" id="PTHR23309:SF49">
    <property type="entry name" value="PEROXISOMAL BIFUNCTIONAL ENZYME"/>
    <property type="match status" value="1"/>
</dbReference>
<dbReference type="CDD" id="cd06558">
    <property type="entry name" value="crotonase-like"/>
    <property type="match status" value="1"/>
</dbReference>
<keyword evidence="17" id="KW-1185">Reference proteome</keyword>
<keyword evidence="6" id="KW-0560">Oxidoreductase</keyword>
<evidence type="ECO:0000313" key="17">
    <source>
        <dbReference type="Proteomes" id="UP000466730"/>
    </source>
</evidence>
<keyword evidence="5" id="KW-0442">Lipid degradation</keyword>
<dbReference type="RefSeq" id="WP_153748184.1">
    <property type="nucleotide sequence ID" value="NZ_BAAADI010000046.1"/>
</dbReference>
<dbReference type="SUPFAM" id="SSF48179">
    <property type="entry name" value="6-phosphogluconate dehydrogenase C-terminal domain-like"/>
    <property type="match status" value="2"/>
</dbReference>
<keyword evidence="4" id="KW-0276">Fatty acid metabolism</keyword>
<keyword evidence="12" id="KW-0511">Multifunctional enzyme</keyword>
<dbReference type="GO" id="GO:0070403">
    <property type="term" value="F:NAD+ binding"/>
    <property type="evidence" value="ECO:0007669"/>
    <property type="project" value="InterPro"/>
</dbReference>
<evidence type="ECO:0000256" key="4">
    <source>
        <dbReference type="ARBA" id="ARBA00022832"/>
    </source>
</evidence>
<dbReference type="EMBL" id="WJPO01000009">
    <property type="protein sequence ID" value="MRH20871.1"/>
    <property type="molecule type" value="Genomic_DNA"/>
</dbReference>
<evidence type="ECO:0000313" key="16">
    <source>
        <dbReference type="EMBL" id="MRH20871.1"/>
    </source>
</evidence>
<dbReference type="InterPro" id="IPR001753">
    <property type="entry name" value="Enoyl-CoA_hydra/iso"/>
</dbReference>
<evidence type="ECO:0000256" key="6">
    <source>
        <dbReference type="ARBA" id="ARBA00023002"/>
    </source>
</evidence>
<feature type="domain" description="3-hydroxyacyl-CoA dehydrogenase NAD binding" evidence="15">
    <location>
        <begin position="295"/>
        <end position="466"/>
    </location>
</feature>
<evidence type="ECO:0000256" key="7">
    <source>
        <dbReference type="ARBA" id="ARBA00023027"/>
    </source>
</evidence>
<accession>A0A844B3Z3</accession>
<evidence type="ECO:0000256" key="5">
    <source>
        <dbReference type="ARBA" id="ARBA00022963"/>
    </source>
</evidence>
<organism evidence="16 17">
    <name type="scientific">Rhodovulum strictum</name>
    <dbReference type="NCBI Taxonomy" id="58314"/>
    <lineage>
        <taxon>Bacteria</taxon>
        <taxon>Pseudomonadati</taxon>
        <taxon>Pseudomonadota</taxon>
        <taxon>Alphaproteobacteria</taxon>
        <taxon>Rhodobacterales</taxon>
        <taxon>Paracoccaceae</taxon>
        <taxon>Rhodovulum</taxon>
    </lineage>
</organism>
<evidence type="ECO:0000256" key="9">
    <source>
        <dbReference type="ARBA" id="ARBA00023140"/>
    </source>
</evidence>
<dbReference type="InterPro" id="IPR008927">
    <property type="entry name" value="6-PGluconate_DH-like_C_sf"/>
</dbReference>
<dbReference type="SUPFAM" id="SSF52096">
    <property type="entry name" value="ClpP/crotonase"/>
    <property type="match status" value="1"/>
</dbReference>
<evidence type="ECO:0000256" key="12">
    <source>
        <dbReference type="ARBA" id="ARBA00023268"/>
    </source>
</evidence>
<keyword evidence="8" id="KW-0443">Lipid metabolism</keyword>
<dbReference type="InterPro" id="IPR006176">
    <property type="entry name" value="3-OHacyl-CoA_DH_NAD-bd"/>
</dbReference>
<dbReference type="Pfam" id="PF00725">
    <property type="entry name" value="3HCDH"/>
    <property type="match status" value="1"/>
</dbReference>
<dbReference type="SUPFAM" id="SSF51735">
    <property type="entry name" value="NAD(P)-binding Rossmann-fold domains"/>
    <property type="match status" value="1"/>
</dbReference>
<reference evidence="16 17" key="1">
    <citation type="submission" date="2019-11" db="EMBL/GenBank/DDBJ databases">
        <title>Draft Whole-Genome sequence of the marine photosynthetic bacterium Rhodovulum strictum DSM 11289.</title>
        <authorList>
            <person name="Kyndt J.A."/>
            <person name="Meyer T.E."/>
        </authorList>
    </citation>
    <scope>NUCLEOTIDE SEQUENCE [LARGE SCALE GENOMIC DNA]</scope>
    <source>
        <strain evidence="16 17">DSM 11289</strain>
    </source>
</reference>
<evidence type="ECO:0000259" key="14">
    <source>
        <dbReference type="Pfam" id="PF00725"/>
    </source>
</evidence>
<dbReference type="GO" id="GO:0004300">
    <property type="term" value="F:enoyl-CoA hydratase activity"/>
    <property type="evidence" value="ECO:0007669"/>
    <property type="project" value="UniProtKB-ARBA"/>
</dbReference>
<evidence type="ECO:0000256" key="8">
    <source>
        <dbReference type="ARBA" id="ARBA00023098"/>
    </source>
</evidence>
<dbReference type="GO" id="GO:0003857">
    <property type="term" value="F:(3S)-3-hydroxyacyl-CoA dehydrogenase (NAD+) activity"/>
    <property type="evidence" value="ECO:0007669"/>
    <property type="project" value="UniProtKB-EC"/>
</dbReference>
<feature type="domain" description="3-hydroxyacyl-CoA dehydrogenase C-terminal" evidence="14">
    <location>
        <begin position="486"/>
        <end position="567"/>
    </location>
</feature>
<keyword evidence="11" id="KW-0456">Lyase</keyword>
<evidence type="ECO:0000259" key="15">
    <source>
        <dbReference type="Pfam" id="PF02737"/>
    </source>
</evidence>
<evidence type="ECO:0008006" key="18">
    <source>
        <dbReference type="Google" id="ProtNLM"/>
    </source>
</evidence>
<gene>
    <name evidence="16" type="ORF">GH815_07675</name>
</gene>
<keyword evidence="9" id="KW-0576">Peroxisome</keyword>
<comment type="subcellular location">
    <subcellularLocation>
        <location evidence="1">Peroxisome</location>
    </subcellularLocation>
</comment>
<protein>
    <recommendedName>
        <fullName evidence="18">3-hydroxyacyl-CoA dehydrogenase</fullName>
    </recommendedName>
</protein>
<dbReference type="Gene3D" id="3.90.226.10">
    <property type="entry name" value="2-enoyl-CoA Hydratase, Chain A, domain 1"/>
    <property type="match status" value="1"/>
</dbReference>
<sequence length="709" mass="72212">MSHLVAVEEPAPGIRRLVLQNGPANTMTPELLGALDTALEGALATRGTRAVLIAARGGRVFSLGLSPTATGAGDAARLRAICARLDAADMPVVALVGGMASGGGCELALAAHYRVVLPVTEFCLPDIAIGLPPAAGTTQRLPRLIPPEAALDLLLSGQPVGAAKARRLGLVDAVVDGDLDAAGLRFALGLIEERAGPRPAPALALPPFERLHAAVAARREALPAAGPVEAPARVLDCVDSAAMLPFAAALDYEAAAHEDCRDSPTFRALRHIALGEAAARRRATGWAKAARPVETVGIWGWGIGAAALAASVLTAGRAVCMAAPDAAALAEGAARVDAILGAASGGGAKDATARNAAWARFSARTGPAGLARCSVVIEAGAGPWSERAGGFSALAGVAAPQAVLVGTGALVAPALLAESGQRPEATIWLNLPDLVPEATLAEMVCTPATSEAAIATLGEIVHATQRLGLIAHGESPVLGVLIGALEAADALVEGGASPYAVDRALRDWGLSHGPYEIADRLGLQTLLALRADLPGGSDPEARPILVAAQLVAEGRGGHATGRGYYVYCEPGARGQPDPALDPLLAEARAVLGRNPRPVTDAEIRAQVLAGMAQAGAGLLRRGVLRRAVEIDLALVHGAGLARWRGGPMRAADERGLLWLRRTLRLMAERPGGAAIWTPDPLIGDLIKTGRQFCDFDGRAAAAPADVSPA</sequence>
<evidence type="ECO:0000256" key="3">
    <source>
        <dbReference type="ARBA" id="ARBA00011245"/>
    </source>
</evidence>
<comment type="caution">
    <text evidence="16">The sequence shown here is derived from an EMBL/GenBank/DDBJ whole genome shotgun (WGS) entry which is preliminary data.</text>
</comment>
<dbReference type="Pfam" id="PF00378">
    <property type="entry name" value="ECH_1"/>
    <property type="match status" value="1"/>
</dbReference>
<dbReference type="PANTHER" id="PTHR23309">
    <property type="entry name" value="3-HYDROXYACYL-COA DEHYROGENASE"/>
    <property type="match status" value="1"/>
</dbReference>
<dbReference type="AlphaFoldDB" id="A0A844B3Z3"/>
<evidence type="ECO:0000256" key="1">
    <source>
        <dbReference type="ARBA" id="ARBA00004275"/>
    </source>
</evidence>
<dbReference type="GO" id="GO:0016853">
    <property type="term" value="F:isomerase activity"/>
    <property type="evidence" value="ECO:0007669"/>
    <property type="project" value="UniProtKB-KW"/>
</dbReference>
<evidence type="ECO:0000256" key="10">
    <source>
        <dbReference type="ARBA" id="ARBA00023235"/>
    </source>
</evidence>
<comment type="catalytic activity">
    <reaction evidence="13">
        <text>a (3S)-3-hydroxyacyl-CoA + NAD(+) = a 3-oxoacyl-CoA + NADH + H(+)</text>
        <dbReference type="Rhea" id="RHEA:22432"/>
        <dbReference type="ChEBI" id="CHEBI:15378"/>
        <dbReference type="ChEBI" id="CHEBI:57318"/>
        <dbReference type="ChEBI" id="CHEBI:57540"/>
        <dbReference type="ChEBI" id="CHEBI:57945"/>
        <dbReference type="ChEBI" id="CHEBI:90726"/>
        <dbReference type="EC" id="1.1.1.35"/>
    </reaction>
</comment>
<dbReference type="Gene3D" id="1.10.1040.50">
    <property type="match status" value="1"/>
</dbReference>
<dbReference type="InterPro" id="IPR029045">
    <property type="entry name" value="ClpP/crotonase-like_dom_sf"/>
</dbReference>
<dbReference type="Gene3D" id="3.40.50.720">
    <property type="entry name" value="NAD(P)-binding Rossmann-like Domain"/>
    <property type="match status" value="1"/>
</dbReference>
<dbReference type="InterPro" id="IPR006108">
    <property type="entry name" value="3HC_DH_C"/>
</dbReference>
<proteinExistence type="predicted"/>
<keyword evidence="7" id="KW-0520">NAD</keyword>
<name>A0A844B3Z3_9RHOB</name>
<dbReference type="Proteomes" id="UP000466730">
    <property type="component" value="Unassembled WGS sequence"/>
</dbReference>
<evidence type="ECO:0000256" key="2">
    <source>
        <dbReference type="ARBA" id="ARBA00005005"/>
    </source>
</evidence>
<dbReference type="GO" id="GO:0006635">
    <property type="term" value="P:fatty acid beta-oxidation"/>
    <property type="evidence" value="ECO:0007669"/>
    <property type="project" value="UniProtKB-UniPathway"/>
</dbReference>
<evidence type="ECO:0000256" key="13">
    <source>
        <dbReference type="ARBA" id="ARBA00049556"/>
    </source>
</evidence>
<dbReference type="InterPro" id="IPR036291">
    <property type="entry name" value="NAD(P)-bd_dom_sf"/>
</dbReference>
<comment type="subunit">
    <text evidence="3">Monomer.</text>
</comment>
<dbReference type="UniPathway" id="UPA00659"/>
<keyword evidence="10" id="KW-0413">Isomerase</keyword>
<evidence type="ECO:0000256" key="11">
    <source>
        <dbReference type="ARBA" id="ARBA00023239"/>
    </source>
</evidence>